<organism evidence="2 3">
    <name type="scientific">Hyaloscypha hepaticicola</name>
    <dbReference type="NCBI Taxonomy" id="2082293"/>
    <lineage>
        <taxon>Eukaryota</taxon>
        <taxon>Fungi</taxon>
        <taxon>Dikarya</taxon>
        <taxon>Ascomycota</taxon>
        <taxon>Pezizomycotina</taxon>
        <taxon>Leotiomycetes</taxon>
        <taxon>Helotiales</taxon>
        <taxon>Hyaloscyphaceae</taxon>
        <taxon>Hyaloscypha</taxon>
    </lineage>
</organism>
<reference evidence="2 3" key="1">
    <citation type="submission" date="2016-05" db="EMBL/GenBank/DDBJ databases">
        <title>A degradative enzymes factory behind the ericoid mycorrhizal symbiosis.</title>
        <authorList>
            <consortium name="DOE Joint Genome Institute"/>
            <person name="Martino E."/>
            <person name="Morin E."/>
            <person name="Grelet G."/>
            <person name="Kuo A."/>
            <person name="Kohler A."/>
            <person name="Daghino S."/>
            <person name="Barry K."/>
            <person name="Choi C."/>
            <person name="Cichocki N."/>
            <person name="Clum A."/>
            <person name="Copeland A."/>
            <person name="Hainaut M."/>
            <person name="Haridas S."/>
            <person name="Labutti K."/>
            <person name="Lindquist E."/>
            <person name="Lipzen A."/>
            <person name="Khouja H.-R."/>
            <person name="Murat C."/>
            <person name="Ohm R."/>
            <person name="Olson A."/>
            <person name="Spatafora J."/>
            <person name="Veneault-Fourrey C."/>
            <person name="Henrissat B."/>
            <person name="Grigoriev I."/>
            <person name="Martin F."/>
            <person name="Perotto S."/>
        </authorList>
    </citation>
    <scope>NUCLEOTIDE SEQUENCE [LARGE SCALE GENOMIC DNA]</scope>
    <source>
        <strain evidence="2 3">UAMH 7357</strain>
    </source>
</reference>
<keyword evidence="1" id="KW-0732">Signal</keyword>
<sequence>MFHPIPFSTPWLCTLMIRSLLLPLHSFRAWLKRSSNRIWCSRHLVTCTSIPKLPLSLTELAGIVGSKSIEPHLAARYSSPEPPVCLAPCPANQCLPTISANFRQQLLPCVGEYSATAGLKRCSRASS</sequence>
<keyword evidence="3" id="KW-1185">Reference proteome</keyword>
<evidence type="ECO:0008006" key="4">
    <source>
        <dbReference type="Google" id="ProtNLM"/>
    </source>
</evidence>
<evidence type="ECO:0000313" key="2">
    <source>
        <dbReference type="EMBL" id="PMD25518.1"/>
    </source>
</evidence>
<evidence type="ECO:0000313" key="3">
    <source>
        <dbReference type="Proteomes" id="UP000235672"/>
    </source>
</evidence>
<gene>
    <name evidence="2" type="ORF">NA56DRAFT_642506</name>
</gene>
<name>A0A2J6QGZ8_9HELO</name>
<protein>
    <recommendedName>
        <fullName evidence="4">Secreted protein</fullName>
    </recommendedName>
</protein>
<evidence type="ECO:0000256" key="1">
    <source>
        <dbReference type="SAM" id="SignalP"/>
    </source>
</evidence>
<dbReference type="EMBL" id="KZ613470">
    <property type="protein sequence ID" value="PMD25518.1"/>
    <property type="molecule type" value="Genomic_DNA"/>
</dbReference>
<accession>A0A2J6QGZ8</accession>
<feature type="signal peptide" evidence="1">
    <location>
        <begin position="1"/>
        <end position="26"/>
    </location>
</feature>
<proteinExistence type="predicted"/>
<dbReference type="AlphaFoldDB" id="A0A2J6QGZ8"/>
<feature type="chain" id="PRO_5014342246" description="Secreted protein" evidence="1">
    <location>
        <begin position="27"/>
        <end position="127"/>
    </location>
</feature>
<dbReference type="Proteomes" id="UP000235672">
    <property type="component" value="Unassembled WGS sequence"/>
</dbReference>